<proteinExistence type="predicted"/>
<sequence>MVSTRAAVCVILAGYLHGFVQAVTLSGTRSGSGIPGNSAAVMAPRARPSHCDPFHMAFDSSTNYPDFERDFSPLDGPHSYQLGSGGLSLFLDKPDGRITTKDGTNNKVAEGSTLNSTFTVLYGKVTYTFSGPAVPGVVTAAILIALESDEIDIELVGGRPTQWQTNTFAPALGENKPLYSTFSSLEDYPHGHKTVAESHAYTIDWNPERIVWSVDGSEVRTLRADDTRKNGSLHYPSHPARLQFGIWDASAPAGTSEWARGPIDWEKYPERMSAVFESIEVECPY</sequence>
<dbReference type="EMBL" id="ML145098">
    <property type="protein sequence ID" value="TBU61490.1"/>
    <property type="molecule type" value="Genomic_DNA"/>
</dbReference>
<dbReference type="SUPFAM" id="SSF49899">
    <property type="entry name" value="Concanavalin A-like lectins/glucanases"/>
    <property type="match status" value="1"/>
</dbReference>
<evidence type="ECO:0000256" key="1">
    <source>
        <dbReference type="ARBA" id="ARBA00022729"/>
    </source>
</evidence>
<accession>A0A4Q9Q350</accession>
<evidence type="ECO:0000256" key="3">
    <source>
        <dbReference type="ARBA" id="ARBA00023295"/>
    </source>
</evidence>
<dbReference type="InterPro" id="IPR013320">
    <property type="entry name" value="ConA-like_dom_sf"/>
</dbReference>
<dbReference type="InterPro" id="IPR000757">
    <property type="entry name" value="Beta-glucanase-like"/>
</dbReference>
<dbReference type="GO" id="GO:0016757">
    <property type="term" value="F:glycosyltransferase activity"/>
    <property type="evidence" value="ECO:0007669"/>
    <property type="project" value="TreeGrafter"/>
</dbReference>
<dbReference type="Gene3D" id="2.60.120.200">
    <property type="match status" value="1"/>
</dbReference>
<dbReference type="PANTHER" id="PTHR10963:SF22">
    <property type="entry name" value="GLYCOSIDASE CRH2-RELATED"/>
    <property type="match status" value="1"/>
</dbReference>
<keyword evidence="2 4" id="KW-0378">Hydrolase</keyword>
<organism evidence="4 5">
    <name type="scientific">Dichomitus squalens</name>
    <dbReference type="NCBI Taxonomy" id="114155"/>
    <lineage>
        <taxon>Eukaryota</taxon>
        <taxon>Fungi</taxon>
        <taxon>Dikarya</taxon>
        <taxon>Basidiomycota</taxon>
        <taxon>Agaricomycotina</taxon>
        <taxon>Agaricomycetes</taxon>
        <taxon>Polyporales</taxon>
        <taxon>Polyporaceae</taxon>
        <taxon>Dichomitus</taxon>
    </lineage>
</organism>
<reference evidence="4 5" key="1">
    <citation type="submission" date="2019-01" db="EMBL/GenBank/DDBJ databases">
        <title>Draft genome sequences of three monokaryotic isolates of the white-rot basidiomycete fungus Dichomitus squalens.</title>
        <authorList>
            <consortium name="DOE Joint Genome Institute"/>
            <person name="Lopez S.C."/>
            <person name="Andreopoulos B."/>
            <person name="Pangilinan J."/>
            <person name="Lipzen A."/>
            <person name="Riley R."/>
            <person name="Ahrendt S."/>
            <person name="Ng V."/>
            <person name="Barry K."/>
            <person name="Daum C."/>
            <person name="Grigoriev I.V."/>
            <person name="Hilden K.S."/>
            <person name="Makela M.R."/>
            <person name="de Vries R.P."/>
        </authorList>
    </citation>
    <scope>NUCLEOTIDE SEQUENCE [LARGE SCALE GENOMIC DNA]</scope>
    <source>
        <strain evidence="4 5">CBS 464.89</strain>
    </source>
</reference>
<dbReference type="PROSITE" id="PS51762">
    <property type="entry name" value="GH16_2"/>
    <property type="match status" value="1"/>
</dbReference>
<dbReference type="PANTHER" id="PTHR10963">
    <property type="entry name" value="GLYCOSYL HYDROLASE-RELATED"/>
    <property type="match status" value="1"/>
</dbReference>
<dbReference type="GO" id="GO:0004553">
    <property type="term" value="F:hydrolase activity, hydrolyzing O-glycosyl compounds"/>
    <property type="evidence" value="ECO:0007669"/>
    <property type="project" value="InterPro"/>
</dbReference>
<keyword evidence="3" id="KW-0326">Glycosidase</keyword>
<evidence type="ECO:0000256" key="2">
    <source>
        <dbReference type="ARBA" id="ARBA00022801"/>
    </source>
</evidence>
<dbReference type="Pfam" id="PF00722">
    <property type="entry name" value="Glyco_hydro_16"/>
    <property type="match status" value="1"/>
</dbReference>
<dbReference type="GO" id="GO:0005975">
    <property type="term" value="P:carbohydrate metabolic process"/>
    <property type="evidence" value="ECO:0007669"/>
    <property type="project" value="InterPro"/>
</dbReference>
<dbReference type="GO" id="GO:0009277">
    <property type="term" value="C:fungal-type cell wall"/>
    <property type="evidence" value="ECO:0007669"/>
    <property type="project" value="TreeGrafter"/>
</dbReference>
<name>A0A4Q9Q350_9APHY</name>
<keyword evidence="5" id="KW-1185">Reference proteome</keyword>
<gene>
    <name evidence="4" type="ORF">BD310DRAFT_920857</name>
</gene>
<dbReference type="InterPro" id="IPR050546">
    <property type="entry name" value="Glycosyl_Hydrlase_16"/>
</dbReference>
<protein>
    <submittedName>
        <fullName evidence="4">Glycoside hydrolase</fullName>
    </submittedName>
</protein>
<dbReference type="AlphaFoldDB" id="A0A4Q9Q350"/>
<dbReference type="Proteomes" id="UP000292082">
    <property type="component" value="Unassembled WGS sequence"/>
</dbReference>
<evidence type="ECO:0000313" key="5">
    <source>
        <dbReference type="Proteomes" id="UP000292082"/>
    </source>
</evidence>
<evidence type="ECO:0000313" key="4">
    <source>
        <dbReference type="EMBL" id="TBU61490.1"/>
    </source>
</evidence>
<keyword evidence="1" id="KW-0732">Signal</keyword>
<dbReference type="GO" id="GO:0031505">
    <property type="term" value="P:fungal-type cell wall organization"/>
    <property type="evidence" value="ECO:0007669"/>
    <property type="project" value="TreeGrafter"/>
</dbReference>